<feature type="region of interest" description="Disordered" evidence="1">
    <location>
        <begin position="1"/>
        <end position="23"/>
    </location>
</feature>
<accession>A6J790</accession>
<evidence type="ECO:0000313" key="3">
    <source>
        <dbReference type="EMBL" id="EDL98240.1"/>
    </source>
</evidence>
<dbReference type="EMBL" id="CH473977">
    <property type="protein sequence ID" value="EDL98240.1"/>
    <property type="molecule type" value="Genomic_DNA"/>
</dbReference>
<dbReference type="Proteomes" id="UP000234681">
    <property type="component" value="Chromosome 17"/>
</dbReference>
<name>A6J790_RAT</name>
<keyword evidence="2" id="KW-1133">Transmembrane helix</keyword>
<feature type="non-terminal residue" evidence="3">
    <location>
        <position position="109"/>
    </location>
</feature>
<keyword evidence="2" id="KW-0472">Membrane</keyword>
<feature type="compositionally biased region" description="Basic and acidic residues" evidence="1">
    <location>
        <begin position="12"/>
        <end position="23"/>
    </location>
</feature>
<reference evidence="4" key="1">
    <citation type="submission" date="2005-09" db="EMBL/GenBank/DDBJ databases">
        <authorList>
            <person name="Mural R.J."/>
            <person name="Li P.W."/>
            <person name="Adams M.D."/>
            <person name="Amanatides P.G."/>
            <person name="Baden-Tillson H."/>
            <person name="Barnstead M."/>
            <person name="Chin S.H."/>
            <person name="Dew I."/>
            <person name="Evans C.A."/>
            <person name="Ferriera S."/>
            <person name="Flanigan M."/>
            <person name="Fosler C."/>
            <person name="Glodek A."/>
            <person name="Gu Z."/>
            <person name="Holt R.A."/>
            <person name="Jennings D."/>
            <person name="Kraft C.L."/>
            <person name="Lu F."/>
            <person name="Nguyen T."/>
            <person name="Nusskern D.R."/>
            <person name="Pfannkoch C.M."/>
            <person name="Sitter C."/>
            <person name="Sutton G.G."/>
            <person name="Venter J.C."/>
            <person name="Wang Z."/>
            <person name="Woodage T."/>
            <person name="Zheng X.H."/>
            <person name="Zhong F."/>
        </authorList>
    </citation>
    <scope>NUCLEOTIDE SEQUENCE [LARGE SCALE GENOMIC DNA]</scope>
    <source>
        <strain>BN</strain>
        <strain evidence="4">Sprague-Dawley</strain>
    </source>
</reference>
<evidence type="ECO:0000256" key="1">
    <source>
        <dbReference type="SAM" id="MobiDB-lite"/>
    </source>
</evidence>
<evidence type="ECO:0000256" key="2">
    <source>
        <dbReference type="SAM" id="Phobius"/>
    </source>
</evidence>
<feature type="transmembrane region" description="Helical" evidence="2">
    <location>
        <begin position="55"/>
        <end position="73"/>
    </location>
</feature>
<evidence type="ECO:0000313" key="4">
    <source>
        <dbReference type="Proteomes" id="UP000234681"/>
    </source>
</evidence>
<protein>
    <submittedName>
        <fullName evidence="3">RCG63348</fullName>
    </submittedName>
</protein>
<organism evidence="3 4">
    <name type="scientific">Rattus norvegicus</name>
    <name type="common">Rat</name>
    <dbReference type="NCBI Taxonomy" id="10116"/>
    <lineage>
        <taxon>Eukaryota</taxon>
        <taxon>Metazoa</taxon>
        <taxon>Chordata</taxon>
        <taxon>Craniata</taxon>
        <taxon>Vertebrata</taxon>
        <taxon>Euteleostomi</taxon>
        <taxon>Mammalia</taxon>
        <taxon>Eutheria</taxon>
        <taxon>Euarchontoglires</taxon>
        <taxon>Glires</taxon>
        <taxon>Rodentia</taxon>
        <taxon>Myomorpha</taxon>
        <taxon>Muroidea</taxon>
        <taxon>Muridae</taxon>
        <taxon>Murinae</taxon>
        <taxon>Rattus</taxon>
    </lineage>
</organism>
<gene>
    <name evidence="3" type="ORF">rCG_63348</name>
</gene>
<proteinExistence type="predicted"/>
<feature type="compositionally biased region" description="Polar residues" evidence="1">
    <location>
        <begin position="1"/>
        <end position="11"/>
    </location>
</feature>
<sequence>MKMTTSHTHSYLSERDTQSMDDSQRIENGDWRVLRLKLYTYSLPKKKHKILDISHCLWVGSILSIVLFFWLMLADNMHFLPEVHIYLFLNWVATSSKLKYSLLEGKGRL</sequence>
<dbReference type="AlphaFoldDB" id="A6J790"/>
<keyword evidence="2" id="KW-0812">Transmembrane</keyword>